<dbReference type="SUPFAM" id="SSF51679">
    <property type="entry name" value="Bacterial luciferase-like"/>
    <property type="match status" value="1"/>
</dbReference>
<dbReference type="STRING" id="247633.GP2143_01765"/>
<dbReference type="EMBL" id="AAVT01000009">
    <property type="protein sequence ID" value="EAW30230.1"/>
    <property type="molecule type" value="Genomic_DNA"/>
</dbReference>
<protein>
    <submittedName>
        <fullName evidence="3">Putative FMN-dependent monooxygenase</fullName>
    </submittedName>
</protein>
<dbReference type="AlphaFoldDB" id="A0YFY0"/>
<keyword evidence="1" id="KW-0560">Oxidoreductase</keyword>
<dbReference type="InterPro" id="IPR050564">
    <property type="entry name" value="F420-G6PD/mer"/>
</dbReference>
<dbReference type="PANTHER" id="PTHR43244:SF1">
    <property type="entry name" value="5,10-METHYLENETETRAHYDROMETHANOPTERIN REDUCTASE"/>
    <property type="match status" value="1"/>
</dbReference>
<reference evidence="3 4" key="1">
    <citation type="journal article" date="2010" name="J. Bacteriol.">
        <title>Genome sequence of the oligotrophic marine Gammaproteobacterium HTCC2143, isolated from the Oregon Coast.</title>
        <authorList>
            <person name="Oh H.M."/>
            <person name="Kang I."/>
            <person name="Ferriera S."/>
            <person name="Giovannoni S.J."/>
            <person name="Cho J.C."/>
        </authorList>
    </citation>
    <scope>NUCLEOTIDE SEQUENCE [LARGE SCALE GENOMIC DNA]</scope>
    <source>
        <strain evidence="3 4">HTCC2143</strain>
    </source>
</reference>
<dbReference type="Pfam" id="PF00296">
    <property type="entry name" value="Bac_luciferase"/>
    <property type="match status" value="1"/>
</dbReference>
<sequence length="345" mass="36540">MKLGVLVGYSGRQIELPLDMIREAESMGYDSAWTAEAYGSDAVTPAAWILANTTTIKVGTAIMQMPARSPAMAAMTAMTLAQLSGDRFIIGLGASGPQVVEGWHGVAYGKPITRTREYIEIIRKIMARQGPVTFEGKQYTLPYKGSDGTGLGKPLKSIMSATDIPIYTASITPTGIQTAAELADGTFPVWMVPERYDVFADSIEAGFAKAGGGKSLNDFCIAPFVSAVMGDDVEQCRLPVKGMMALYIGGMGAKSKNFYTDYANALGFGEAAAKIQDLYLAGKKTEAMAAVPDDLVDAAALVGPKERIVERLQAWKKAGTLGHVGAMLIGTGDVATLKVIADEML</sequence>
<gene>
    <name evidence="3" type="ORF">GP2143_01765</name>
</gene>
<dbReference type="eggNOG" id="COG2141">
    <property type="taxonomic scope" value="Bacteria"/>
</dbReference>
<dbReference type="CDD" id="cd01097">
    <property type="entry name" value="Tetrahydromethanopterin_reductase"/>
    <property type="match status" value="1"/>
</dbReference>
<name>A0YFY0_9GAMM</name>
<evidence type="ECO:0000313" key="4">
    <source>
        <dbReference type="Proteomes" id="UP000004931"/>
    </source>
</evidence>
<keyword evidence="3" id="KW-0503">Monooxygenase</keyword>
<evidence type="ECO:0000256" key="1">
    <source>
        <dbReference type="ARBA" id="ARBA00023002"/>
    </source>
</evidence>
<dbReference type="InterPro" id="IPR011251">
    <property type="entry name" value="Luciferase-like_dom"/>
</dbReference>
<keyword evidence="4" id="KW-1185">Reference proteome</keyword>
<feature type="domain" description="Luciferase-like" evidence="2">
    <location>
        <begin position="18"/>
        <end position="320"/>
    </location>
</feature>
<dbReference type="NCBIfam" id="TIGR03559">
    <property type="entry name" value="F420_Rv3520c"/>
    <property type="match status" value="1"/>
</dbReference>
<dbReference type="Gene3D" id="3.20.20.30">
    <property type="entry name" value="Luciferase-like domain"/>
    <property type="match status" value="1"/>
</dbReference>
<dbReference type="OrthoDB" id="7239898at2"/>
<evidence type="ECO:0000259" key="2">
    <source>
        <dbReference type="Pfam" id="PF00296"/>
    </source>
</evidence>
<dbReference type="InterPro" id="IPR019951">
    <property type="entry name" value="F420_OxRdatse_Rv3520c_pred"/>
</dbReference>
<dbReference type="GO" id="GO:0016705">
    <property type="term" value="F:oxidoreductase activity, acting on paired donors, with incorporation or reduction of molecular oxygen"/>
    <property type="evidence" value="ECO:0007669"/>
    <property type="project" value="InterPro"/>
</dbReference>
<dbReference type="GO" id="GO:0004497">
    <property type="term" value="F:monooxygenase activity"/>
    <property type="evidence" value="ECO:0007669"/>
    <property type="project" value="UniProtKB-KW"/>
</dbReference>
<dbReference type="Proteomes" id="UP000004931">
    <property type="component" value="Unassembled WGS sequence"/>
</dbReference>
<organism evidence="3 4">
    <name type="scientific">marine gamma proteobacterium HTCC2143</name>
    <dbReference type="NCBI Taxonomy" id="247633"/>
    <lineage>
        <taxon>Bacteria</taxon>
        <taxon>Pseudomonadati</taxon>
        <taxon>Pseudomonadota</taxon>
        <taxon>Gammaproteobacteria</taxon>
        <taxon>Cellvibrionales</taxon>
        <taxon>Spongiibacteraceae</taxon>
        <taxon>BD1-7 clade</taxon>
    </lineage>
</organism>
<proteinExistence type="predicted"/>
<comment type="caution">
    <text evidence="3">The sequence shown here is derived from an EMBL/GenBank/DDBJ whole genome shotgun (WGS) entry which is preliminary data.</text>
</comment>
<dbReference type="PANTHER" id="PTHR43244">
    <property type="match status" value="1"/>
</dbReference>
<dbReference type="InterPro" id="IPR036661">
    <property type="entry name" value="Luciferase-like_sf"/>
</dbReference>
<evidence type="ECO:0000313" key="3">
    <source>
        <dbReference type="EMBL" id="EAW30230.1"/>
    </source>
</evidence>
<accession>A0YFY0</accession>